<organism evidence="3">
    <name type="scientific">Tanacetum cinerariifolium</name>
    <name type="common">Dalmatian daisy</name>
    <name type="synonym">Chrysanthemum cinerariifolium</name>
    <dbReference type="NCBI Taxonomy" id="118510"/>
    <lineage>
        <taxon>Eukaryota</taxon>
        <taxon>Viridiplantae</taxon>
        <taxon>Streptophyta</taxon>
        <taxon>Embryophyta</taxon>
        <taxon>Tracheophyta</taxon>
        <taxon>Spermatophyta</taxon>
        <taxon>Magnoliopsida</taxon>
        <taxon>eudicotyledons</taxon>
        <taxon>Gunneridae</taxon>
        <taxon>Pentapetalae</taxon>
        <taxon>asterids</taxon>
        <taxon>campanulids</taxon>
        <taxon>Asterales</taxon>
        <taxon>Asteraceae</taxon>
        <taxon>Asteroideae</taxon>
        <taxon>Anthemideae</taxon>
        <taxon>Anthemidinae</taxon>
        <taxon>Tanacetum</taxon>
    </lineage>
</organism>
<feature type="region of interest" description="Disordered" evidence="1">
    <location>
        <begin position="749"/>
        <end position="816"/>
    </location>
</feature>
<dbReference type="Gene3D" id="3.30.420.10">
    <property type="entry name" value="Ribonuclease H-like superfamily/Ribonuclease H"/>
    <property type="match status" value="1"/>
</dbReference>
<feature type="compositionally biased region" description="Basic and acidic residues" evidence="1">
    <location>
        <begin position="496"/>
        <end position="519"/>
    </location>
</feature>
<gene>
    <name evidence="3" type="ORF">Tci_045424</name>
</gene>
<dbReference type="InterPro" id="IPR012337">
    <property type="entry name" value="RNaseH-like_sf"/>
</dbReference>
<feature type="region of interest" description="Disordered" evidence="1">
    <location>
        <begin position="1258"/>
        <end position="1336"/>
    </location>
</feature>
<evidence type="ECO:0000313" key="3">
    <source>
        <dbReference type="EMBL" id="GEU73446.1"/>
    </source>
</evidence>
<evidence type="ECO:0000259" key="2">
    <source>
        <dbReference type="PROSITE" id="PS50994"/>
    </source>
</evidence>
<reference evidence="3" key="1">
    <citation type="journal article" date="2019" name="Sci. Rep.">
        <title>Draft genome of Tanacetum cinerariifolium, the natural source of mosquito coil.</title>
        <authorList>
            <person name="Yamashiro T."/>
            <person name="Shiraishi A."/>
            <person name="Satake H."/>
            <person name="Nakayama K."/>
        </authorList>
    </citation>
    <scope>NUCLEOTIDE SEQUENCE</scope>
</reference>
<dbReference type="InterPro" id="IPR057670">
    <property type="entry name" value="SH3_retrovirus"/>
</dbReference>
<dbReference type="InterPro" id="IPR025724">
    <property type="entry name" value="GAG-pre-integrase_dom"/>
</dbReference>
<feature type="compositionally biased region" description="Polar residues" evidence="1">
    <location>
        <begin position="1258"/>
        <end position="1279"/>
    </location>
</feature>
<protein>
    <recommendedName>
        <fullName evidence="2">Integrase catalytic domain-containing protein</fullName>
    </recommendedName>
</protein>
<dbReference type="Pfam" id="PF13976">
    <property type="entry name" value="gag_pre-integrs"/>
    <property type="match status" value="2"/>
</dbReference>
<dbReference type="InterPro" id="IPR039537">
    <property type="entry name" value="Retrotran_Ty1/copia-like"/>
</dbReference>
<dbReference type="GO" id="GO:0015074">
    <property type="term" value="P:DNA integration"/>
    <property type="evidence" value="ECO:0007669"/>
    <property type="project" value="InterPro"/>
</dbReference>
<name>A0A6L2MHM3_TANCI</name>
<feature type="compositionally biased region" description="Basic and acidic residues" evidence="1">
    <location>
        <begin position="1280"/>
        <end position="1291"/>
    </location>
</feature>
<evidence type="ECO:0000256" key="1">
    <source>
        <dbReference type="SAM" id="MobiDB-lite"/>
    </source>
</evidence>
<dbReference type="InterPro" id="IPR001584">
    <property type="entry name" value="Integrase_cat-core"/>
</dbReference>
<dbReference type="PANTHER" id="PTHR42648:SF32">
    <property type="entry name" value="RIBONUCLEASE H-LIKE DOMAIN, GAG-PRE-INTEGRASE DOMAIN PROTEIN-RELATED"/>
    <property type="match status" value="1"/>
</dbReference>
<feature type="compositionally biased region" description="Low complexity" evidence="1">
    <location>
        <begin position="749"/>
        <end position="763"/>
    </location>
</feature>
<dbReference type="EMBL" id="BKCJ010006691">
    <property type="protein sequence ID" value="GEU73446.1"/>
    <property type="molecule type" value="Genomic_DNA"/>
</dbReference>
<feature type="compositionally biased region" description="Basic and acidic residues" evidence="1">
    <location>
        <begin position="1306"/>
        <end position="1321"/>
    </location>
</feature>
<feature type="region of interest" description="Disordered" evidence="1">
    <location>
        <begin position="494"/>
        <end position="519"/>
    </location>
</feature>
<accession>A0A6L2MHM3</accession>
<feature type="compositionally biased region" description="Polar residues" evidence="1">
    <location>
        <begin position="768"/>
        <end position="787"/>
    </location>
</feature>
<feature type="domain" description="Integrase catalytic" evidence="2">
    <location>
        <begin position="1054"/>
        <end position="1163"/>
    </location>
</feature>
<dbReference type="PROSITE" id="PS50994">
    <property type="entry name" value="INTEGRASE"/>
    <property type="match status" value="1"/>
</dbReference>
<comment type="caution">
    <text evidence="3">The sequence shown here is derived from an EMBL/GenBank/DDBJ whole genome shotgun (WGS) entry which is preliminary data.</text>
</comment>
<dbReference type="Pfam" id="PF25597">
    <property type="entry name" value="SH3_retrovirus"/>
    <property type="match status" value="1"/>
</dbReference>
<proteinExistence type="predicted"/>
<dbReference type="PANTHER" id="PTHR42648">
    <property type="entry name" value="TRANSPOSASE, PUTATIVE-RELATED"/>
    <property type="match status" value="1"/>
</dbReference>
<dbReference type="InterPro" id="IPR036397">
    <property type="entry name" value="RNaseH_sf"/>
</dbReference>
<dbReference type="GO" id="GO:0003676">
    <property type="term" value="F:nucleic acid binding"/>
    <property type="evidence" value="ECO:0007669"/>
    <property type="project" value="InterPro"/>
</dbReference>
<sequence length="1485" mass="166655">MTWNRSQLMNFVSKFLGVVRFGNDHIARIIGYGDYQLRNVTISRGYYVERLGHNLFSVGQFCDADLEVVFWKNTCFIRNLGGVDLISRSRDTNLYTISLDDILKTFLICLLSKASKTESWLLHRRLSYLNFGTLNKLAKDVLARGISRLKFQKDHLCSACALGKSKKSSHQPKTKDTNQEKLYLFHMGLCGSMRMESINRKSSGPGLYSLIPTTSSSGLMPNTISQQPFPVAAATRAVDLANSPMSTSIDQDAPSISISPSQEQEHSLIISQVPIAAATRAVDLANSPMSTSIDQDAPSISISPLQEQEHSLIISQGSSLNVLQIHTPFEHLGRCTKDHLIANMIGDASRFVSTTKQLKTDAMWCYFDAFLTSVEPKNFKQAMTEPSWIDAMQEEIHEFERLEVWELVPCPDKVFLIKLKWIYKVKTDEFGENVGFVSTESTSSTNKLNAAYSVSTATGHSSQVQEQINQDDLEEMDLKRGHFAKDFRTARNLRNMGKDDGNAGHRGRDNGKRPAREEDEKALVVQDGLGTYDWSYQLEEEETDFALMAFTSNPSSSSSLNSEVQSCSKQCVQSYEQLKNLFDEQREKLRKANLEIVGYDSQFNEKEVLDIKEEVVTKTVFDNRSSDEENNLANDRLDDSIYKFKMSETVTSLSKDVKDAFETSTTFVEKPKEVRTSAHLIQDWDTDSDNDNVFRPKHIPAKINFVKAGKGTGHRESRPFWNKVQRINHQNKFASTAVFTRSERIPVSTAKPKATTSTSAAKPVNTAGPKQSVNFSNSKSTFHQSHSSMRRSFYNATTHSRRNSTKRVNTARSKAVSAVKGNGVTAVKASKGCVWRPRVNEIDQISKDNRWICTRVDYGHPQQALKNKGIVNSGCSRHMTGNKAYLANYQEINDGGFVAFGSSRVKLQAKFTETECLVLSPNFKLLDESQVLLRVPRQSNMYSFNLQNVVPSRDITCSFAKASIDESNLWHMRLGHVTFKTMNKLVKGNLIRGLPSKIFENHHTCVACQKGKHHKAICKGKLVSSISQALQMLHMNLFGPTSVMSINHKKYCLVVTDDFSRFSWVFFLATKDETKLKNRDLDELCGMKGIKREYINARTPQQNGFSERKNWPLIEATRTMLADSLLPITFWAEAVNTACYVLNMVLVTKNHNKTPYELLNGISPRLDFMRPFCCPVTILNILDPLGKFEGKAEEGFLVGYSVTSKACRVFNIKTRKVEDNLHVRFFENKPNVAGTRPNWLLNIDSLTNSMNYIPVSACNQTDKNAGPQDTNGNEGTQDNVDAKKEVSDQHHIMRPLWSSISSTYKSSDDKAEDDKRKDDTGSKTVVEPVNKDDQTYKDALDRLMSHEKEASDVADSLGKEFEHGCMDQRGTAKDGSTNNFNTISNTINAASTLKTFSAGGPSSPHPDAFIPDDTLLYVDQNDSQIPDLEDTAELRSTAIFTSSYDDDLNTFTSPVQSVGAEADFNNMESSTIVNPIPTHRVYIDH</sequence>
<dbReference type="SUPFAM" id="SSF53098">
    <property type="entry name" value="Ribonuclease H-like"/>
    <property type="match status" value="1"/>
</dbReference>